<dbReference type="PANTHER" id="PTHR42095">
    <property type="entry name" value="YALI0C12166P"/>
    <property type="match status" value="1"/>
</dbReference>
<gene>
    <name evidence="2" type="ORF">LTR62_004688</name>
</gene>
<name>A0AAN7YJR7_9PEZI</name>
<reference evidence="2" key="1">
    <citation type="submission" date="2023-08" db="EMBL/GenBank/DDBJ databases">
        <title>Black Yeasts Isolated from many extreme environments.</title>
        <authorList>
            <person name="Coleine C."/>
            <person name="Stajich J.E."/>
            <person name="Selbmann L."/>
        </authorList>
    </citation>
    <scope>NUCLEOTIDE SEQUENCE</scope>
    <source>
        <strain evidence="2">CCFEE 5401</strain>
    </source>
</reference>
<dbReference type="AlphaFoldDB" id="A0AAN7YJR7"/>
<evidence type="ECO:0000313" key="3">
    <source>
        <dbReference type="Proteomes" id="UP001310890"/>
    </source>
</evidence>
<evidence type="ECO:0000256" key="1">
    <source>
        <dbReference type="SAM" id="MobiDB-lite"/>
    </source>
</evidence>
<feature type="region of interest" description="Disordered" evidence="1">
    <location>
        <begin position="46"/>
        <end position="161"/>
    </location>
</feature>
<feature type="compositionally biased region" description="Low complexity" evidence="1">
    <location>
        <begin position="70"/>
        <end position="85"/>
    </location>
</feature>
<accession>A0AAN7YJR7</accession>
<dbReference type="Proteomes" id="UP001310890">
    <property type="component" value="Unassembled WGS sequence"/>
</dbReference>
<feature type="compositionally biased region" description="Low complexity" evidence="1">
    <location>
        <begin position="46"/>
        <end position="59"/>
    </location>
</feature>
<protein>
    <submittedName>
        <fullName evidence="2">Uncharacterized protein</fullName>
    </submittedName>
</protein>
<proteinExistence type="predicted"/>
<organism evidence="2 3">
    <name type="scientific">Meristemomyces frigidus</name>
    <dbReference type="NCBI Taxonomy" id="1508187"/>
    <lineage>
        <taxon>Eukaryota</taxon>
        <taxon>Fungi</taxon>
        <taxon>Dikarya</taxon>
        <taxon>Ascomycota</taxon>
        <taxon>Pezizomycotina</taxon>
        <taxon>Dothideomycetes</taxon>
        <taxon>Dothideomycetidae</taxon>
        <taxon>Mycosphaerellales</taxon>
        <taxon>Teratosphaeriaceae</taxon>
        <taxon>Meristemomyces</taxon>
    </lineage>
</organism>
<sequence length="201" mass="21167">MPTHRPFLSNFLAAFRAHSQTLPNSTPSISSSAAAASAATIWTSAASAAAPKPQPQSTSDHATSSPRPINAKANTYATTTSTSTAVNHPQTTPSDRQLQHLVTPTTHLPLSPTQPVYGPQNKPTPSYPTVQEARARRARRGSTSSSDSGGGGGFREVRAAGPGEKWFIGGRTARGEERYYQLGMVRREGSVGGISADRLSL</sequence>
<dbReference type="PANTHER" id="PTHR42095:SF1">
    <property type="entry name" value="YALI0C12166P"/>
    <property type="match status" value="1"/>
</dbReference>
<evidence type="ECO:0000313" key="2">
    <source>
        <dbReference type="EMBL" id="KAK5111768.1"/>
    </source>
</evidence>
<dbReference type="EMBL" id="JAVRRL010000036">
    <property type="protein sequence ID" value="KAK5111768.1"/>
    <property type="molecule type" value="Genomic_DNA"/>
</dbReference>
<feature type="compositionally biased region" description="Polar residues" evidence="1">
    <location>
        <begin position="86"/>
        <end position="114"/>
    </location>
</feature>
<comment type="caution">
    <text evidence="2">The sequence shown here is derived from an EMBL/GenBank/DDBJ whole genome shotgun (WGS) entry which is preliminary data.</text>
</comment>